<dbReference type="GO" id="GO:0030267">
    <property type="term" value="F:glyoxylate reductase (NADPH) activity"/>
    <property type="evidence" value="ECO:0007669"/>
    <property type="project" value="TreeGrafter"/>
</dbReference>
<dbReference type="SUPFAM" id="SSF52283">
    <property type="entry name" value="Formate/glycerate dehydrogenase catalytic domain-like"/>
    <property type="match status" value="1"/>
</dbReference>
<organism evidence="3">
    <name type="scientific">Mytilinidion resinicola</name>
    <dbReference type="NCBI Taxonomy" id="574789"/>
    <lineage>
        <taxon>Eukaryota</taxon>
        <taxon>Fungi</taxon>
        <taxon>Dikarya</taxon>
        <taxon>Ascomycota</taxon>
        <taxon>Pezizomycotina</taxon>
        <taxon>Dothideomycetes</taxon>
        <taxon>Pleosporomycetidae</taxon>
        <taxon>Mytilinidiales</taxon>
        <taxon>Mytilinidiaceae</taxon>
        <taxon>Mytilinidion</taxon>
    </lineage>
</organism>
<evidence type="ECO:0000313" key="3">
    <source>
        <dbReference type="EMBL" id="KAF2813011.1"/>
    </source>
</evidence>
<dbReference type="RefSeq" id="XP_033579975.1">
    <property type="nucleotide sequence ID" value="XM_033721854.1"/>
</dbReference>
<reference evidence="5" key="3">
    <citation type="submission" date="2025-04" db="UniProtKB">
        <authorList>
            <consortium name="RefSeq"/>
        </authorList>
    </citation>
    <scope>IDENTIFICATION</scope>
    <source>
        <strain evidence="5">CBS 304.34</strain>
    </source>
</reference>
<keyword evidence="1" id="KW-0560">Oxidoreductase</keyword>
<name>A0A6A6YW26_9PEZI</name>
<evidence type="ECO:0000256" key="1">
    <source>
        <dbReference type="ARBA" id="ARBA00023002"/>
    </source>
</evidence>
<gene>
    <name evidence="3 5" type="ORF">BDZ99DRAFT_473741</name>
</gene>
<dbReference type="InterPro" id="IPR036291">
    <property type="entry name" value="NAD(P)-bd_dom_sf"/>
</dbReference>
<sequence length="337" mass="36792">MPKPAVLHIGEPIKYNHEFYENEFLSRFNVVQDEEPDRASFMEALKSKKYGDFSAIYRPHFQTGGEIGQWDDELIPIFPASVRIFASAGARFNWANVDALAGLATRKIWYSNGAGASDEAVSDTALYPTQRYSLQHIRLSLRSREIPGGHILGIIGLGNISKKLAYKAKTALGMDIHYYDAVRASEEEEKTLGATFHASLDDLLKIADCISLHRPLNKHTQNLIDAKAIALMKPGSRIVNTARGLVVNENALVAALVCGHISAVALDVHYHEPQVSKKLAAMEQCTLTTHIAGGALDTRINFEVAAMKNIIAVLGPDDECIGTPLTPVNAKAYNAAA</sequence>
<proteinExistence type="predicted"/>
<dbReference type="PANTHER" id="PTHR10996">
    <property type="entry name" value="2-HYDROXYACID DEHYDROGENASE-RELATED"/>
    <property type="match status" value="1"/>
</dbReference>
<dbReference type="PANTHER" id="PTHR10996:SF281">
    <property type="entry name" value="D-ISOMER SPECIFIC 2-HYDROXYACID DEHYDROGENASE NAD-BINDING DOMAIN-CONTAINING PROTEIN-RELATED"/>
    <property type="match status" value="1"/>
</dbReference>
<evidence type="ECO:0000259" key="2">
    <source>
        <dbReference type="Pfam" id="PF02826"/>
    </source>
</evidence>
<dbReference type="Pfam" id="PF02826">
    <property type="entry name" value="2-Hacid_dh_C"/>
    <property type="match status" value="1"/>
</dbReference>
<keyword evidence="4" id="KW-1185">Reference proteome</keyword>
<dbReference type="InterPro" id="IPR050223">
    <property type="entry name" value="D-isomer_2-hydroxyacid_DH"/>
</dbReference>
<dbReference type="CDD" id="cd12168">
    <property type="entry name" value="Mand_dh_like"/>
    <property type="match status" value="1"/>
</dbReference>
<dbReference type="GO" id="GO:0016618">
    <property type="term" value="F:hydroxypyruvate reductase [NAD(P)H] activity"/>
    <property type="evidence" value="ECO:0007669"/>
    <property type="project" value="TreeGrafter"/>
</dbReference>
<accession>A0A6A6YW26</accession>
<dbReference type="PROSITE" id="PS00671">
    <property type="entry name" value="D_2_HYDROXYACID_DH_3"/>
    <property type="match status" value="1"/>
</dbReference>
<feature type="domain" description="D-isomer specific 2-hydroxyacid dehydrogenase NAD-binding" evidence="2">
    <location>
        <begin position="149"/>
        <end position="292"/>
    </location>
</feature>
<evidence type="ECO:0000313" key="4">
    <source>
        <dbReference type="Proteomes" id="UP000504636"/>
    </source>
</evidence>
<dbReference type="Gene3D" id="3.40.50.720">
    <property type="entry name" value="NAD(P)-binding Rossmann-like Domain"/>
    <property type="match status" value="2"/>
</dbReference>
<reference evidence="3 5" key="1">
    <citation type="journal article" date="2020" name="Stud. Mycol.">
        <title>101 Dothideomycetes genomes: a test case for predicting lifestyles and emergence of pathogens.</title>
        <authorList>
            <person name="Haridas S."/>
            <person name="Albert R."/>
            <person name="Binder M."/>
            <person name="Bloem J."/>
            <person name="Labutti K."/>
            <person name="Salamov A."/>
            <person name="Andreopoulos B."/>
            <person name="Baker S."/>
            <person name="Barry K."/>
            <person name="Bills G."/>
            <person name="Bluhm B."/>
            <person name="Cannon C."/>
            <person name="Castanera R."/>
            <person name="Culley D."/>
            <person name="Daum C."/>
            <person name="Ezra D."/>
            <person name="Gonzalez J."/>
            <person name="Henrissat B."/>
            <person name="Kuo A."/>
            <person name="Liang C."/>
            <person name="Lipzen A."/>
            <person name="Lutzoni F."/>
            <person name="Magnuson J."/>
            <person name="Mondo S."/>
            <person name="Nolan M."/>
            <person name="Ohm R."/>
            <person name="Pangilinan J."/>
            <person name="Park H.-J."/>
            <person name="Ramirez L."/>
            <person name="Alfaro M."/>
            <person name="Sun H."/>
            <person name="Tritt A."/>
            <person name="Yoshinaga Y."/>
            <person name="Zwiers L.-H."/>
            <person name="Turgeon B."/>
            <person name="Goodwin S."/>
            <person name="Spatafora J."/>
            <person name="Crous P."/>
            <person name="Grigoriev I."/>
        </authorList>
    </citation>
    <scope>NUCLEOTIDE SEQUENCE</scope>
    <source>
        <strain evidence="3 5">CBS 304.34</strain>
    </source>
</reference>
<dbReference type="GO" id="GO:0005829">
    <property type="term" value="C:cytosol"/>
    <property type="evidence" value="ECO:0007669"/>
    <property type="project" value="TreeGrafter"/>
</dbReference>
<dbReference type="GO" id="GO:0051287">
    <property type="term" value="F:NAD binding"/>
    <property type="evidence" value="ECO:0007669"/>
    <property type="project" value="InterPro"/>
</dbReference>
<protein>
    <submittedName>
        <fullName evidence="3 5">2-ketogluconate reductase</fullName>
    </submittedName>
</protein>
<dbReference type="InterPro" id="IPR006140">
    <property type="entry name" value="D-isomer_DH_NAD-bd"/>
</dbReference>
<dbReference type="OrthoDB" id="9991913at2759"/>
<evidence type="ECO:0000313" key="5">
    <source>
        <dbReference type="RefSeq" id="XP_033579975.1"/>
    </source>
</evidence>
<dbReference type="Proteomes" id="UP000504636">
    <property type="component" value="Unplaced"/>
</dbReference>
<reference evidence="5" key="2">
    <citation type="submission" date="2020-04" db="EMBL/GenBank/DDBJ databases">
        <authorList>
            <consortium name="NCBI Genome Project"/>
        </authorList>
    </citation>
    <scope>NUCLEOTIDE SEQUENCE</scope>
    <source>
        <strain evidence="5">CBS 304.34</strain>
    </source>
</reference>
<dbReference type="EMBL" id="MU003696">
    <property type="protein sequence ID" value="KAF2813011.1"/>
    <property type="molecule type" value="Genomic_DNA"/>
</dbReference>
<dbReference type="SUPFAM" id="SSF51735">
    <property type="entry name" value="NAD(P)-binding Rossmann-fold domains"/>
    <property type="match status" value="1"/>
</dbReference>
<dbReference type="InterPro" id="IPR029753">
    <property type="entry name" value="D-isomer_DH_CS"/>
</dbReference>
<dbReference type="AlphaFoldDB" id="A0A6A6YW26"/>
<dbReference type="GeneID" id="54462747"/>